<keyword evidence="1" id="KW-0479">Metal-binding</keyword>
<feature type="region of interest" description="Disordered" evidence="5">
    <location>
        <begin position="208"/>
        <end position="240"/>
    </location>
</feature>
<comment type="caution">
    <text evidence="8">The sequence shown here is derived from an EMBL/GenBank/DDBJ whole genome shotgun (WGS) entry which is preliminary data.</text>
</comment>
<feature type="region of interest" description="Disordered" evidence="5">
    <location>
        <begin position="249"/>
        <end position="268"/>
    </location>
</feature>
<feature type="compositionally biased region" description="Acidic residues" evidence="5">
    <location>
        <begin position="210"/>
        <end position="232"/>
    </location>
</feature>
<gene>
    <name evidence="8" type="ORF">EZS28_002137</name>
</gene>
<evidence type="ECO:0008006" key="10">
    <source>
        <dbReference type="Google" id="ProtNLM"/>
    </source>
</evidence>
<feature type="domain" description="SET" evidence="6">
    <location>
        <begin position="2"/>
        <end position="370"/>
    </location>
</feature>
<dbReference type="OrthoDB" id="265717at2759"/>
<keyword evidence="3" id="KW-0862">Zinc</keyword>
<dbReference type="EMBL" id="SNRW01000252">
    <property type="protein sequence ID" value="KAA6402332.1"/>
    <property type="molecule type" value="Genomic_DNA"/>
</dbReference>
<name>A0A5J4X658_9EUKA</name>
<evidence type="ECO:0000256" key="1">
    <source>
        <dbReference type="ARBA" id="ARBA00022723"/>
    </source>
</evidence>
<dbReference type="PROSITE" id="PS50280">
    <property type="entry name" value="SET"/>
    <property type="match status" value="1"/>
</dbReference>
<dbReference type="PANTHER" id="PTHR12197">
    <property type="entry name" value="HISTONE-LYSINE N-METHYLTRANSFERASE SMYD"/>
    <property type="match status" value="1"/>
</dbReference>
<dbReference type="InterPro" id="IPR050869">
    <property type="entry name" value="H3K4_H4K5_MeTrfase"/>
</dbReference>
<evidence type="ECO:0000313" key="8">
    <source>
        <dbReference type="EMBL" id="KAA6402332.1"/>
    </source>
</evidence>
<organism evidence="8 9">
    <name type="scientific">Streblomastix strix</name>
    <dbReference type="NCBI Taxonomy" id="222440"/>
    <lineage>
        <taxon>Eukaryota</taxon>
        <taxon>Metamonada</taxon>
        <taxon>Preaxostyla</taxon>
        <taxon>Oxymonadida</taxon>
        <taxon>Streblomastigidae</taxon>
        <taxon>Streblomastix</taxon>
    </lineage>
</organism>
<dbReference type="SUPFAM" id="SSF144232">
    <property type="entry name" value="HIT/MYND zinc finger-like"/>
    <property type="match status" value="1"/>
</dbReference>
<dbReference type="InterPro" id="IPR046341">
    <property type="entry name" value="SET_dom_sf"/>
</dbReference>
<dbReference type="AlphaFoldDB" id="A0A5J4X658"/>
<evidence type="ECO:0000259" key="6">
    <source>
        <dbReference type="PROSITE" id="PS50280"/>
    </source>
</evidence>
<feature type="domain" description="MYND-type" evidence="7">
    <location>
        <begin position="47"/>
        <end position="87"/>
    </location>
</feature>
<evidence type="ECO:0000256" key="4">
    <source>
        <dbReference type="PROSITE-ProRule" id="PRU00134"/>
    </source>
</evidence>
<dbReference type="InterPro" id="IPR002893">
    <property type="entry name" value="Znf_MYND"/>
</dbReference>
<evidence type="ECO:0000256" key="5">
    <source>
        <dbReference type="SAM" id="MobiDB-lite"/>
    </source>
</evidence>
<dbReference type="Gene3D" id="2.170.270.10">
    <property type="entry name" value="SET domain"/>
    <property type="match status" value="1"/>
</dbReference>
<dbReference type="SMART" id="SM00317">
    <property type="entry name" value="SET"/>
    <property type="match status" value="1"/>
</dbReference>
<dbReference type="GO" id="GO:0008270">
    <property type="term" value="F:zinc ion binding"/>
    <property type="evidence" value="ECO:0007669"/>
    <property type="project" value="UniProtKB-KW"/>
</dbReference>
<dbReference type="Pfam" id="PF01753">
    <property type="entry name" value="zf-MYND"/>
    <property type="match status" value="1"/>
</dbReference>
<accession>A0A5J4X658</accession>
<dbReference type="Pfam" id="PF00856">
    <property type="entry name" value="SET"/>
    <property type="match status" value="1"/>
</dbReference>
<evidence type="ECO:0000259" key="7">
    <source>
        <dbReference type="PROSITE" id="PS50865"/>
    </source>
</evidence>
<protein>
    <recommendedName>
        <fullName evidence="10">SET domain-containing protein</fullName>
    </recommendedName>
</protein>
<dbReference type="Proteomes" id="UP000324800">
    <property type="component" value="Unassembled WGS sequence"/>
</dbReference>
<dbReference type="Gene3D" id="6.10.140.2220">
    <property type="match status" value="1"/>
</dbReference>
<sequence length="378" mass="44169">MALFSLAETSTKGRVVVATGPLNANEIVLKEHPIGIALYTAARERFCANCTNKLPLQGSVQCAGCQKLFYCNYKCRDADMHTHLYECRAYKDLDESYLEDSDSMFLLRLLSIFGHNDEFASQKYDDCFPSIQLFDSFTPIQKKFDLVGHESNRASDYVKNQRPIIRKALSLLNYTEIYQWIKNWVGTEQKKQELINEIKQDWLIRKEKEDREEEQENEQENEEEEEEEEQEDDKMKKDDNNESLLDKLKKKEEQEKQKQEQKQKRLKEKEERLNKLRIQRESEFNDEQHPISRQCIISTLIPILGEAQSIADCNAHTIFRDTGFGMYHLGSMFNHSCAPNCAFCHDCNGRIIVISLRPIRSSEELTVDYSELCISTDR</sequence>
<dbReference type="PROSITE" id="PS01360">
    <property type="entry name" value="ZF_MYND_1"/>
    <property type="match status" value="1"/>
</dbReference>
<dbReference type="InterPro" id="IPR001214">
    <property type="entry name" value="SET_dom"/>
</dbReference>
<dbReference type="SUPFAM" id="SSF82199">
    <property type="entry name" value="SET domain"/>
    <property type="match status" value="1"/>
</dbReference>
<evidence type="ECO:0000256" key="3">
    <source>
        <dbReference type="ARBA" id="ARBA00022833"/>
    </source>
</evidence>
<evidence type="ECO:0000256" key="2">
    <source>
        <dbReference type="ARBA" id="ARBA00022771"/>
    </source>
</evidence>
<proteinExistence type="predicted"/>
<reference evidence="8 9" key="1">
    <citation type="submission" date="2019-03" db="EMBL/GenBank/DDBJ databases">
        <title>Single cell metagenomics reveals metabolic interactions within the superorganism composed of flagellate Streblomastix strix and complex community of Bacteroidetes bacteria on its surface.</title>
        <authorList>
            <person name="Treitli S.C."/>
            <person name="Kolisko M."/>
            <person name="Husnik F."/>
            <person name="Keeling P."/>
            <person name="Hampl V."/>
        </authorList>
    </citation>
    <scope>NUCLEOTIDE SEQUENCE [LARGE SCALE GENOMIC DNA]</scope>
    <source>
        <strain evidence="8">ST1C</strain>
    </source>
</reference>
<keyword evidence="2 4" id="KW-0863">Zinc-finger</keyword>
<dbReference type="CDD" id="cd20071">
    <property type="entry name" value="SET_SMYD"/>
    <property type="match status" value="1"/>
</dbReference>
<dbReference type="PROSITE" id="PS50865">
    <property type="entry name" value="ZF_MYND_2"/>
    <property type="match status" value="1"/>
</dbReference>
<evidence type="ECO:0000313" key="9">
    <source>
        <dbReference type="Proteomes" id="UP000324800"/>
    </source>
</evidence>